<dbReference type="GO" id="GO:0004414">
    <property type="term" value="F:homoserine O-acetyltransferase activity"/>
    <property type="evidence" value="ECO:0007669"/>
    <property type="project" value="UniProtKB-UniRule"/>
</dbReference>
<evidence type="ECO:0000256" key="7">
    <source>
        <dbReference type="HAMAP-Rule" id="MF_00296"/>
    </source>
</evidence>
<reference evidence="10" key="2">
    <citation type="submission" date="2022-06" db="EMBL/GenBank/DDBJ databases">
        <title>Thermospira aquatica gen. nov., sp. nov.</title>
        <authorList>
            <person name="Ben Ali Gam Z."/>
            <person name="Labat M."/>
        </authorList>
    </citation>
    <scope>NUCLEOTIDE SEQUENCE</scope>
    <source>
        <strain evidence="10">F1F22</strain>
    </source>
</reference>
<feature type="binding site" evidence="7">
    <location>
        <position position="355"/>
    </location>
    <ligand>
        <name>substrate</name>
    </ligand>
</feature>
<dbReference type="PANTHER" id="PTHR32268">
    <property type="entry name" value="HOMOSERINE O-ACETYLTRANSFERASE"/>
    <property type="match status" value="1"/>
</dbReference>
<dbReference type="Gene3D" id="3.40.50.1820">
    <property type="entry name" value="alpha/beta hydrolase"/>
    <property type="match status" value="1"/>
</dbReference>
<dbReference type="NCBIfam" id="TIGR01392">
    <property type="entry name" value="homoserO_Ac_trn"/>
    <property type="match status" value="1"/>
</dbReference>
<dbReference type="HAMAP" id="MF_00296">
    <property type="entry name" value="MetX_acyltransf"/>
    <property type="match status" value="1"/>
</dbReference>
<comment type="catalytic activity">
    <reaction evidence="7">
        <text>L-homoserine + acetyl-CoA = O-acetyl-L-homoserine + CoA</text>
        <dbReference type="Rhea" id="RHEA:13701"/>
        <dbReference type="ChEBI" id="CHEBI:57287"/>
        <dbReference type="ChEBI" id="CHEBI:57288"/>
        <dbReference type="ChEBI" id="CHEBI:57476"/>
        <dbReference type="ChEBI" id="CHEBI:57716"/>
        <dbReference type="EC" id="2.3.1.31"/>
    </reaction>
</comment>
<feature type="domain" description="AB hydrolase-1" evidence="9">
    <location>
        <begin position="49"/>
        <end position="360"/>
    </location>
</feature>
<feature type="binding site" evidence="7">
    <location>
        <position position="224"/>
    </location>
    <ligand>
        <name>substrate</name>
    </ligand>
</feature>
<evidence type="ECO:0000256" key="3">
    <source>
        <dbReference type="ARBA" id="ARBA00022605"/>
    </source>
</evidence>
<comment type="similarity">
    <text evidence="7">Belongs to the AB hydrolase superfamily. MetX family.</text>
</comment>
<evidence type="ECO:0000256" key="6">
    <source>
        <dbReference type="ARBA" id="ARBA00023315"/>
    </source>
</evidence>
<protein>
    <recommendedName>
        <fullName evidence="7">Homoserine O-acetyltransferase</fullName>
        <shortName evidence="7">HAT</shortName>
        <ecNumber evidence="7">2.3.1.31</ecNumber>
    </recommendedName>
    <alternativeName>
        <fullName evidence="7">Homoserine transacetylase</fullName>
        <shortName evidence="7">HTA</shortName>
    </alternativeName>
</protein>
<feature type="active site" evidence="7 8">
    <location>
        <position position="321"/>
    </location>
</feature>
<gene>
    <name evidence="7" type="primary">metXA</name>
    <name evidence="10" type="ORF">KDW03_10025</name>
</gene>
<dbReference type="InterPro" id="IPR008220">
    <property type="entry name" value="HAT_MetX-like"/>
</dbReference>
<dbReference type="FunFam" id="1.10.1740.110:FF:000001">
    <property type="entry name" value="Homoserine O-acetyltransferase"/>
    <property type="match status" value="1"/>
</dbReference>
<dbReference type="SUPFAM" id="SSF53474">
    <property type="entry name" value="alpha/beta-Hydrolases"/>
    <property type="match status" value="1"/>
</dbReference>
<dbReference type="RefSeq" id="WP_271434943.1">
    <property type="nucleotide sequence ID" value="NZ_CP073355.1"/>
</dbReference>
<evidence type="ECO:0000259" key="9">
    <source>
        <dbReference type="Pfam" id="PF00561"/>
    </source>
</evidence>
<evidence type="ECO:0000256" key="2">
    <source>
        <dbReference type="ARBA" id="ARBA00022490"/>
    </source>
</evidence>
<dbReference type="EMBL" id="CP073355">
    <property type="protein sequence ID" value="URA09809.1"/>
    <property type="molecule type" value="Genomic_DNA"/>
</dbReference>
<dbReference type="PIRSF" id="PIRSF000443">
    <property type="entry name" value="Homoser_Ac_trans"/>
    <property type="match status" value="1"/>
</dbReference>
<evidence type="ECO:0000313" key="10">
    <source>
        <dbReference type="EMBL" id="URA09809.1"/>
    </source>
</evidence>
<sequence>MNDVGVVETQYLLLSDMGVHEITLESGAKIGPITVAYETYGTLNETRSNAILICHALSGDAHAAGYHKEIGHKPGWWNDAIGPGKAFDTDRYFVVCSNVLGGCQGTTGPSSINPRTGKPYALSFPVITIGDMVQVQWYLMKHLGIEKWLSVAGGSMGGMQALEWALRYPENVYSAMVIASTGRLSPQSIAFNAVGRNAIISDPNWQNGEYYGKAIPEKGLSIARMIGHITYLSEISMEKKFGRKLQNKKEFSFDFSTEFAVESYLHHQGQKFVERFDANTYLYVTKAMDYFDVAAKYGQGSLKKAMQKISSRMFLLSFSSDWLFPPSQTQELVDALIANHKDVTFYNIDSSYGHDAFLLEVEKETSLIQRFLQSSSKLWQEDRYEAA</sequence>
<comment type="pathway">
    <text evidence="7">Amino-acid biosynthesis; L-methionine biosynthesis via de novo pathway; O-acetyl-L-homoserine from L-homoserine: step 1/1.</text>
</comment>
<dbReference type="InterPro" id="IPR029058">
    <property type="entry name" value="AB_hydrolase_fold"/>
</dbReference>
<evidence type="ECO:0000256" key="8">
    <source>
        <dbReference type="PIRSR" id="PIRSR000443-1"/>
    </source>
</evidence>
<keyword evidence="5 7" id="KW-0486">Methionine biosynthesis</keyword>
<dbReference type="KEGG" id="taqu:KDW03_10025"/>
<keyword evidence="3 7" id="KW-0028">Amino-acid biosynthesis</keyword>
<dbReference type="GO" id="GO:0009086">
    <property type="term" value="P:methionine biosynthetic process"/>
    <property type="evidence" value="ECO:0007669"/>
    <property type="project" value="UniProtKB-UniRule"/>
</dbReference>
<comment type="subcellular location">
    <subcellularLocation>
        <location evidence="7">Cytoplasm</location>
    </subcellularLocation>
</comment>
<feature type="active site" evidence="7 8">
    <location>
        <position position="354"/>
    </location>
</feature>
<evidence type="ECO:0000313" key="11">
    <source>
        <dbReference type="Proteomes" id="UP001056539"/>
    </source>
</evidence>
<evidence type="ECO:0000256" key="4">
    <source>
        <dbReference type="ARBA" id="ARBA00022679"/>
    </source>
</evidence>
<dbReference type="InterPro" id="IPR000073">
    <property type="entry name" value="AB_hydrolase_1"/>
</dbReference>
<keyword evidence="4 7" id="KW-0808">Transferase</keyword>
<dbReference type="NCBIfam" id="NF001209">
    <property type="entry name" value="PRK00175.1"/>
    <property type="match status" value="1"/>
</dbReference>
<name>A0AAX3BC07_9SPIR</name>
<feature type="active site" description="Nucleophile" evidence="7 8">
    <location>
        <position position="155"/>
    </location>
</feature>
<keyword evidence="2 7" id="KW-0963">Cytoplasm</keyword>
<keyword evidence="11" id="KW-1185">Reference proteome</keyword>
<dbReference type="AlphaFoldDB" id="A0AAX3BC07"/>
<reference evidence="10" key="1">
    <citation type="submission" date="2021-04" db="EMBL/GenBank/DDBJ databases">
        <authorList>
            <person name="Postec A."/>
        </authorList>
    </citation>
    <scope>NUCLEOTIDE SEQUENCE</scope>
    <source>
        <strain evidence="10">F1F22</strain>
    </source>
</reference>
<dbReference type="PANTHER" id="PTHR32268:SF11">
    <property type="entry name" value="HOMOSERINE O-ACETYLTRANSFERASE"/>
    <property type="match status" value="1"/>
</dbReference>
<comment type="caution">
    <text evidence="7">Lacks conserved residue(s) required for the propagation of feature annotation.</text>
</comment>
<dbReference type="Gene3D" id="1.10.1740.110">
    <property type="match status" value="1"/>
</dbReference>
<evidence type="ECO:0000256" key="1">
    <source>
        <dbReference type="ARBA" id="ARBA00011738"/>
    </source>
</evidence>
<comment type="function">
    <text evidence="7">Transfers an acetyl group from acetyl-CoA to L-homoserine, forming acetyl-L-homoserine.</text>
</comment>
<dbReference type="GO" id="GO:0009092">
    <property type="term" value="P:homoserine metabolic process"/>
    <property type="evidence" value="ECO:0007669"/>
    <property type="project" value="TreeGrafter"/>
</dbReference>
<evidence type="ECO:0000256" key="5">
    <source>
        <dbReference type="ARBA" id="ARBA00023167"/>
    </source>
</evidence>
<proteinExistence type="inferred from homology"/>
<accession>A0AAX3BC07</accession>
<dbReference type="GO" id="GO:0005737">
    <property type="term" value="C:cytoplasm"/>
    <property type="evidence" value="ECO:0007669"/>
    <property type="project" value="UniProtKB-SubCell"/>
</dbReference>
<comment type="subunit">
    <text evidence="1 7">Homodimer.</text>
</comment>
<dbReference type="Pfam" id="PF00561">
    <property type="entry name" value="Abhydrolase_1"/>
    <property type="match status" value="1"/>
</dbReference>
<keyword evidence="6 7" id="KW-0012">Acyltransferase</keyword>
<dbReference type="EC" id="2.3.1.31" evidence="7"/>
<dbReference type="Proteomes" id="UP001056539">
    <property type="component" value="Chromosome"/>
</dbReference>
<organism evidence="10 11">
    <name type="scientific">Thermospira aquatica</name>
    <dbReference type="NCBI Taxonomy" id="2828656"/>
    <lineage>
        <taxon>Bacteria</taxon>
        <taxon>Pseudomonadati</taxon>
        <taxon>Spirochaetota</taxon>
        <taxon>Spirochaetia</taxon>
        <taxon>Brevinematales</taxon>
        <taxon>Thermospiraceae</taxon>
        <taxon>Thermospira</taxon>
    </lineage>
</organism>